<protein>
    <recommendedName>
        <fullName evidence="1">GPALPP motifs-containing protein 1</fullName>
    </recommendedName>
</protein>
<proteinExistence type="predicted"/>
<dbReference type="InterPro" id="IPR022226">
    <property type="entry name" value="DUF3752"/>
</dbReference>
<feature type="compositionally biased region" description="Basic and acidic residues" evidence="2">
    <location>
        <begin position="293"/>
        <end position="316"/>
    </location>
</feature>
<feature type="region of interest" description="Disordered" evidence="2">
    <location>
        <begin position="1"/>
        <end position="161"/>
    </location>
</feature>
<evidence type="ECO:0000259" key="3">
    <source>
        <dbReference type="Pfam" id="PF12572"/>
    </source>
</evidence>
<dbReference type="Pfam" id="PF12572">
    <property type="entry name" value="DUF3752"/>
    <property type="match status" value="1"/>
</dbReference>
<feature type="domain" description="DUF3752" evidence="3">
    <location>
        <begin position="210"/>
        <end position="339"/>
    </location>
</feature>
<evidence type="ECO:0000313" key="5">
    <source>
        <dbReference type="Proteomes" id="UP000824219"/>
    </source>
</evidence>
<gene>
    <name evidence="4" type="ORF">KOW79_020839</name>
</gene>
<sequence length="347" mass="38909">MSSDNIIGPALPPGLRASRSDESDEDDTVIGPALPPLYKRTESSSSSSDQEQVVFKRAKYSGSGDRTGEAAGSCGGEDEDGFFGPALPPGYQKQDSSPERLPLLGPALPPGFKRQQHEDEDEEDGEGRGILGPALPPGYKPESSSSEEEDGDMFGPMPCKGEVQSSVALDFERRANRMKDRLLGREDEPEKPQRESWMMELPPELQHVGLEARTFKKRSGPENKDRSIWTDTPADRERKARERQEAKERGVTSKDDGPRLSKKDLDMAEKVSKYNESKRGESLLSMHTKKIKSKAEEDSKKPVERRPFDRDNDLQVNRFDEAQKKALLKKSQELNTRFSHSKDRMFL</sequence>
<comment type="caution">
    <text evidence="4">The sequence shown here is derived from an EMBL/GenBank/DDBJ whole genome shotgun (WGS) entry which is preliminary data.</text>
</comment>
<evidence type="ECO:0000256" key="2">
    <source>
        <dbReference type="SAM" id="MobiDB-lite"/>
    </source>
</evidence>
<dbReference type="AlphaFoldDB" id="A0A9D3N718"/>
<dbReference type="Proteomes" id="UP000824219">
    <property type="component" value="Linkage Group LG26"/>
</dbReference>
<dbReference type="PANTHER" id="PTHR46370">
    <property type="entry name" value="GPALPP MOTIFS-CONTAINING PROTEIN 1"/>
    <property type="match status" value="1"/>
</dbReference>
<feature type="compositionally biased region" description="Basic and acidic residues" evidence="2">
    <location>
        <begin position="177"/>
        <end position="194"/>
    </location>
</feature>
<evidence type="ECO:0000256" key="1">
    <source>
        <dbReference type="ARBA" id="ARBA00023489"/>
    </source>
</evidence>
<organism evidence="4 5">
    <name type="scientific">Hemibagrus wyckioides</name>
    <dbReference type="NCBI Taxonomy" id="337641"/>
    <lineage>
        <taxon>Eukaryota</taxon>
        <taxon>Metazoa</taxon>
        <taxon>Chordata</taxon>
        <taxon>Craniata</taxon>
        <taxon>Vertebrata</taxon>
        <taxon>Euteleostomi</taxon>
        <taxon>Actinopterygii</taxon>
        <taxon>Neopterygii</taxon>
        <taxon>Teleostei</taxon>
        <taxon>Ostariophysi</taxon>
        <taxon>Siluriformes</taxon>
        <taxon>Bagridae</taxon>
        <taxon>Hemibagrus</taxon>
    </lineage>
</organism>
<dbReference type="InterPro" id="IPR046331">
    <property type="entry name" value="GPAM1-like"/>
</dbReference>
<evidence type="ECO:0000313" key="4">
    <source>
        <dbReference type="EMBL" id="KAG7315973.1"/>
    </source>
</evidence>
<feature type="region of interest" description="Disordered" evidence="2">
    <location>
        <begin position="177"/>
        <end position="316"/>
    </location>
</feature>
<name>A0A9D3N718_9TELE</name>
<dbReference type="PANTHER" id="PTHR46370:SF1">
    <property type="entry name" value="GPALPP MOTIFS-CONTAINING PROTEIN 1"/>
    <property type="match status" value="1"/>
</dbReference>
<feature type="compositionally biased region" description="Basic and acidic residues" evidence="2">
    <location>
        <begin position="219"/>
        <end position="281"/>
    </location>
</feature>
<keyword evidence="5" id="KW-1185">Reference proteome</keyword>
<dbReference type="EMBL" id="JAHKSW010000026">
    <property type="protein sequence ID" value="KAG7315973.1"/>
    <property type="molecule type" value="Genomic_DNA"/>
</dbReference>
<dbReference type="OrthoDB" id="73491at2759"/>
<accession>A0A9D3N718</accession>
<reference evidence="4 5" key="1">
    <citation type="submission" date="2021-06" db="EMBL/GenBank/DDBJ databases">
        <title>Chromosome-level genome assembly of the red-tail catfish (Hemibagrus wyckioides).</title>
        <authorList>
            <person name="Shao F."/>
        </authorList>
    </citation>
    <scope>NUCLEOTIDE SEQUENCE [LARGE SCALE GENOMIC DNA]</scope>
    <source>
        <strain evidence="4">EC202008001</strain>
        <tissue evidence="4">Blood</tissue>
    </source>
</reference>